<dbReference type="PANTHER" id="PTHR22789:SF0">
    <property type="entry name" value="3-OXO-TETRONATE 4-PHOSPHATE DECARBOXYLASE-RELATED"/>
    <property type="match status" value="1"/>
</dbReference>
<name>A0A238YK21_9FLAO</name>
<dbReference type="SUPFAM" id="SSF53639">
    <property type="entry name" value="AraD/HMP-PK domain-like"/>
    <property type="match status" value="2"/>
</dbReference>
<reference evidence="4 5" key="1">
    <citation type="submission" date="2017-06" db="EMBL/GenBank/DDBJ databases">
        <authorList>
            <person name="Kim H.J."/>
            <person name="Triplett B.A."/>
        </authorList>
    </citation>
    <scope>NUCLEOTIDE SEQUENCE [LARGE SCALE GENOMIC DNA]</scope>
    <source>
        <strain evidence="4 5">DSM 29150</strain>
    </source>
</reference>
<gene>
    <name evidence="4" type="ORF">SAMN06265371_109105</name>
</gene>
<feature type="domain" description="Class II aldolase/adducin N-terminal" evidence="3">
    <location>
        <begin position="232"/>
        <end position="404"/>
    </location>
</feature>
<proteinExistence type="predicted"/>
<evidence type="ECO:0000256" key="1">
    <source>
        <dbReference type="ARBA" id="ARBA00022723"/>
    </source>
</evidence>
<feature type="domain" description="Class II aldolase/adducin N-terminal" evidence="3">
    <location>
        <begin position="12"/>
        <end position="188"/>
    </location>
</feature>
<evidence type="ECO:0000259" key="3">
    <source>
        <dbReference type="SMART" id="SM01007"/>
    </source>
</evidence>
<dbReference type="Gene3D" id="3.40.225.10">
    <property type="entry name" value="Class II aldolase/adducin N-terminal domain"/>
    <property type="match status" value="2"/>
</dbReference>
<dbReference type="EMBL" id="FZNT01000009">
    <property type="protein sequence ID" value="SNR70973.1"/>
    <property type="molecule type" value="Genomic_DNA"/>
</dbReference>
<dbReference type="GO" id="GO:0016832">
    <property type="term" value="F:aldehyde-lyase activity"/>
    <property type="evidence" value="ECO:0007669"/>
    <property type="project" value="TreeGrafter"/>
</dbReference>
<dbReference type="OrthoDB" id="9784634at2"/>
<keyword evidence="1" id="KW-0479">Metal-binding</keyword>
<dbReference type="InterPro" id="IPR036409">
    <property type="entry name" value="Aldolase_II/adducin_N_sf"/>
</dbReference>
<dbReference type="GO" id="GO:0019323">
    <property type="term" value="P:pentose catabolic process"/>
    <property type="evidence" value="ECO:0007669"/>
    <property type="project" value="TreeGrafter"/>
</dbReference>
<accession>A0A238YK21</accession>
<dbReference type="Pfam" id="PF00596">
    <property type="entry name" value="Aldolase_II"/>
    <property type="match status" value="2"/>
</dbReference>
<dbReference type="AlphaFoldDB" id="A0A238YK21"/>
<keyword evidence="2" id="KW-0456">Lyase</keyword>
<dbReference type="InterPro" id="IPR050197">
    <property type="entry name" value="Aldolase_class_II_sugar_metab"/>
</dbReference>
<dbReference type="InterPro" id="IPR001303">
    <property type="entry name" value="Aldolase_II/adducin_N"/>
</dbReference>
<protein>
    <submittedName>
        <fullName evidence="4">L-fuculose-phosphate aldolase</fullName>
    </submittedName>
</protein>
<dbReference type="Proteomes" id="UP000198384">
    <property type="component" value="Unassembled WGS sequence"/>
</dbReference>
<dbReference type="GO" id="GO:0005829">
    <property type="term" value="C:cytosol"/>
    <property type="evidence" value="ECO:0007669"/>
    <property type="project" value="TreeGrafter"/>
</dbReference>
<evidence type="ECO:0000313" key="5">
    <source>
        <dbReference type="Proteomes" id="UP000198384"/>
    </source>
</evidence>
<evidence type="ECO:0000256" key="2">
    <source>
        <dbReference type="ARBA" id="ARBA00023239"/>
    </source>
</evidence>
<dbReference type="PANTHER" id="PTHR22789">
    <property type="entry name" value="FUCULOSE PHOSPHATE ALDOLASE"/>
    <property type="match status" value="1"/>
</dbReference>
<dbReference type="RefSeq" id="WP_089382524.1">
    <property type="nucleotide sequence ID" value="NZ_FZNT01000009.1"/>
</dbReference>
<sequence>MSKNIKLIHPRNQITEIISRIYKRGMTTTSGGNISIIDDSGDIWVTPSAVDKGSLTPADIICVKKDGTIIGEHKPSSEFPFHKAIYEARPDIKSVIHAHPPALVSFSIVRQIPNTNVISQAKHICGPIGYAKYELPGSDELGEVIAEEFKEGYMAIIMENHGTVLGGTSLTDAFERFEALEFCARTILYGSQIGKPNYLTDSQIEQFEAQVPASIPEMDVVETPSDEVEKRLEICNIVNRSCEQGLMISSYGTVSMRWKDNDFLITPTNVNRWDLEIDDIVQIKDGKREAGKTPSRATWIHQEIYKNNPNINSIIMTQSPYLMAFGITDSYLNVRTIPESWIFLQDIPTVKYGEHFKTNTNSSIVENCTTALIIENDSVIITGDKLLQTFDYLEVAEFSAKSVVLGTSLGEMVPINDDQVEDLRKKFLS</sequence>
<keyword evidence="5" id="KW-1185">Reference proteome</keyword>
<organism evidence="4 5">
    <name type="scientific">Lutibacter agarilyticus</name>
    <dbReference type="NCBI Taxonomy" id="1109740"/>
    <lineage>
        <taxon>Bacteria</taxon>
        <taxon>Pseudomonadati</taxon>
        <taxon>Bacteroidota</taxon>
        <taxon>Flavobacteriia</taxon>
        <taxon>Flavobacteriales</taxon>
        <taxon>Flavobacteriaceae</taxon>
        <taxon>Lutibacter</taxon>
    </lineage>
</organism>
<evidence type="ECO:0000313" key="4">
    <source>
        <dbReference type="EMBL" id="SNR70973.1"/>
    </source>
</evidence>
<dbReference type="GO" id="GO:0046872">
    <property type="term" value="F:metal ion binding"/>
    <property type="evidence" value="ECO:0007669"/>
    <property type="project" value="UniProtKB-KW"/>
</dbReference>
<dbReference type="SMART" id="SM01007">
    <property type="entry name" value="Aldolase_II"/>
    <property type="match status" value="2"/>
</dbReference>